<dbReference type="Gene3D" id="1.25.40.10">
    <property type="entry name" value="Tetratricopeptide repeat domain"/>
    <property type="match status" value="1"/>
</dbReference>
<accession>A0ABT8KWP9</accession>
<evidence type="ECO:0000313" key="2">
    <source>
        <dbReference type="Proteomes" id="UP001172082"/>
    </source>
</evidence>
<dbReference type="Proteomes" id="UP001172082">
    <property type="component" value="Unassembled WGS sequence"/>
</dbReference>
<dbReference type="PANTHER" id="PTHR37841:SF1">
    <property type="entry name" value="DUF3298 DOMAIN-CONTAINING PROTEIN"/>
    <property type="match status" value="1"/>
</dbReference>
<keyword evidence="2" id="KW-1185">Reference proteome</keyword>
<evidence type="ECO:0000313" key="1">
    <source>
        <dbReference type="EMBL" id="MDN5205195.1"/>
    </source>
</evidence>
<sequence length="838" mass="96695">MAKSLEKDSINPGARYIFSLLYLTDTFSKYNLDTSYLYIQGAINDYKNIDLKEIERLNKIGISDSTLISQKNKIDEIAFKLALSANNVSGFNDFLSKFPTAIQVGQATRFRDQIAFAEALELNTYQAFKKFMETYPKAVQFEEASKRYNALVFASKTKDKSLKSYEQFLRDFPNTPFRKETEKQIFEISTASNKPGDYYNFIKRYPESEYAQQGANFLFYSLDGRDKFQALGAYNDVPLYDSLLQAAILEKTFLFPIYEKGKYGFIDPSGKVVLEANTFDFIDEEYKCSGIHQDYLVMGKNGKKELVSKDFKSFFDRDFDEVEDLGFGLLKLKSATKFGVLHKSGIQILDPVYEDVQLFHNTFIAFLSNGKWGIKTLAGRTLFEATFDEILLEGNFIIFEKDDRFAISNRNQLLDFVNEDNHDLNFNIEDYELIDRNTLQIFQGEKEGIVNSALNIQIELDEQSIVDIRDGWLLKKDGKYTLLKQNFEASTPIEFDDAIAEDRWLALKKGEKWSLFGANGSIFSDFMLDSISILGQNIALLFEGEKAFAYFSNDQKIDISNYERVRILTPLPDYKKDLKKEVEFFEVSTNGKDKLFKSDGTQIYEGRSVEFSPLNDKWLIVERRGKKGLIDIAGNTILKSIYDIITPNDQHHLSIWRDKKFGLMAPDEKIYIAPEYDAKLERYNHDLLIASKRGRKGLITTKKKSMTSFDFEEIQFWSDSVALVKKDGSYGLYAFYTDEMIQSDIDHLQWIQNDTKEKIAIINKEAQFGVISNLRSEVIAPTFNDIVLIGDKNNSLFFCEKHVAEADFYVVIYYDINGETIRKQVFQADEYDKIYCNQ</sequence>
<gene>
    <name evidence="1" type="ORF">QQ008_27675</name>
</gene>
<dbReference type="Pfam" id="PF14903">
    <property type="entry name" value="WG_beta_rep"/>
    <property type="match status" value="2"/>
</dbReference>
<organism evidence="1 2">
    <name type="scientific">Splendidivirga corallicola</name>
    <dbReference type="NCBI Taxonomy" id="3051826"/>
    <lineage>
        <taxon>Bacteria</taxon>
        <taxon>Pseudomonadati</taxon>
        <taxon>Bacteroidota</taxon>
        <taxon>Cytophagia</taxon>
        <taxon>Cytophagales</taxon>
        <taxon>Splendidivirgaceae</taxon>
        <taxon>Splendidivirga</taxon>
    </lineage>
</organism>
<dbReference type="EMBL" id="JAUJEA010000015">
    <property type="protein sequence ID" value="MDN5205195.1"/>
    <property type="molecule type" value="Genomic_DNA"/>
</dbReference>
<dbReference type="InterPro" id="IPR011990">
    <property type="entry name" value="TPR-like_helical_dom_sf"/>
</dbReference>
<reference evidence="1" key="1">
    <citation type="submission" date="2023-06" db="EMBL/GenBank/DDBJ databases">
        <title>Genomic of Parafulvivirga corallium.</title>
        <authorList>
            <person name="Wang G."/>
        </authorList>
    </citation>
    <scope>NUCLEOTIDE SEQUENCE</scope>
    <source>
        <strain evidence="1">BMA10</strain>
    </source>
</reference>
<protein>
    <submittedName>
        <fullName evidence="1">WG repeat-containing protein</fullName>
    </submittedName>
</protein>
<dbReference type="PANTHER" id="PTHR37841">
    <property type="entry name" value="GLR2918 PROTEIN"/>
    <property type="match status" value="1"/>
</dbReference>
<dbReference type="InterPro" id="IPR032774">
    <property type="entry name" value="WG_beta_rep"/>
</dbReference>
<comment type="caution">
    <text evidence="1">The sequence shown here is derived from an EMBL/GenBank/DDBJ whole genome shotgun (WGS) entry which is preliminary data.</text>
</comment>
<name>A0ABT8KWP9_9BACT</name>
<proteinExistence type="predicted"/>